<dbReference type="InterPro" id="IPR001048">
    <property type="entry name" value="Asp/Glu/Uridylate_kinase"/>
</dbReference>
<dbReference type="Proteomes" id="UP000005741">
    <property type="component" value="Chromosome"/>
</dbReference>
<keyword evidence="2" id="KW-0808">Transferase</keyword>
<dbReference type="HOGENOM" id="CLU_1008069_0_0_2"/>
<accession>H1YXY7</accession>
<dbReference type="InParanoid" id="H1YXY7"/>
<dbReference type="Pfam" id="PF00696">
    <property type="entry name" value="AA_kinase"/>
    <property type="match status" value="1"/>
</dbReference>
<keyword evidence="3" id="KW-1185">Reference proteome</keyword>
<dbReference type="STRING" id="937775.Metlim_2888"/>
<dbReference type="InterPro" id="IPR030669">
    <property type="entry name" value="MoSto_subunit_alpha/beta"/>
</dbReference>
<dbReference type="PIRSF" id="PIRSF039097">
    <property type="entry name" value="MoSto_subunit"/>
    <property type="match status" value="1"/>
</dbReference>
<organism evidence="2 3">
    <name type="scientific">Methanoplanus limicola DSM 2279</name>
    <dbReference type="NCBI Taxonomy" id="937775"/>
    <lineage>
        <taxon>Archaea</taxon>
        <taxon>Methanobacteriati</taxon>
        <taxon>Methanobacteriota</taxon>
        <taxon>Stenosarchaea group</taxon>
        <taxon>Methanomicrobia</taxon>
        <taxon>Methanomicrobiales</taxon>
        <taxon>Methanomicrobiaceae</taxon>
        <taxon>Methanoplanus</taxon>
    </lineage>
</organism>
<name>H1YXY7_9EURY</name>
<sequence>MSKRKEIKNKLQGETLVRKGLMHERSGVETIRITPELNVIKIGGHGTIDFGKEVVIPIVEELGELSREHQMLVVTGGGVRVRHIMDIGIDLGMPTGILAELSGTISEQNALMLSVLMAKYNAVKISNDDLLDIPMLLSLGQVPVMRGTPIYSFYETPSAVGPIPSHRTDTGAFLAAEVMGAKNCILVKNVDGLFDKNPLMYDDAELIEDIRAEEVLEMNLEDLVLEEAVVDMLRYSKNLHEVKIINGHVRGNITKVLNGEKVGTVIRQ</sequence>
<proteinExistence type="predicted"/>
<dbReference type="PATRIC" id="fig|937775.9.peg.3235"/>
<dbReference type="AlphaFoldDB" id="H1YXY7"/>
<dbReference type="Gene3D" id="3.40.1160.10">
    <property type="entry name" value="Acetylglutamate kinase-like"/>
    <property type="match status" value="1"/>
</dbReference>
<dbReference type="EMBL" id="CM001436">
    <property type="protein sequence ID" value="EHQ36922.1"/>
    <property type="molecule type" value="Genomic_DNA"/>
</dbReference>
<dbReference type="GO" id="GO:0016301">
    <property type="term" value="F:kinase activity"/>
    <property type="evidence" value="ECO:0007669"/>
    <property type="project" value="UniProtKB-KW"/>
</dbReference>
<dbReference type="OrthoDB" id="372251at2157"/>
<evidence type="ECO:0000313" key="2">
    <source>
        <dbReference type="EMBL" id="EHQ36922.1"/>
    </source>
</evidence>
<evidence type="ECO:0000313" key="3">
    <source>
        <dbReference type="Proteomes" id="UP000005741"/>
    </source>
</evidence>
<dbReference type="SUPFAM" id="SSF53633">
    <property type="entry name" value="Carbamate kinase-like"/>
    <property type="match status" value="1"/>
</dbReference>
<dbReference type="GO" id="GO:0005737">
    <property type="term" value="C:cytoplasm"/>
    <property type="evidence" value="ECO:0007669"/>
    <property type="project" value="InterPro"/>
</dbReference>
<evidence type="ECO:0000259" key="1">
    <source>
        <dbReference type="Pfam" id="PF00696"/>
    </source>
</evidence>
<dbReference type="InterPro" id="IPR036393">
    <property type="entry name" value="AceGlu_kinase-like_sf"/>
</dbReference>
<gene>
    <name evidence="2" type="ORF">Metlim_2888</name>
</gene>
<feature type="domain" description="Aspartate/glutamate/uridylate kinase" evidence="1">
    <location>
        <begin position="37"/>
        <end position="234"/>
    </location>
</feature>
<dbReference type="GO" id="GO:0030151">
    <property type="term" value="F:molybdenum ion binding"/>
    <property type="evidence" value="ECO:0007669"/>
    <property type="project" value="InterPro"/>
</dbReference>
<dbReference type="RefSeq" id="WP_004079641.1">
    <property type="nucleotide sequence ID" value="NZ_CM001436.1"/>
</dbReference>
<protein>
    <submittedName>
        <fullName evidence="2">Aspartate/glutamate/uridylate kinase</fullName>
    </submittedName>
</protein>
<keyword evidence="2" id="KW-0418">Kinase</keyword>
<reference evidence="2 3" key="1">
    <citation type="submission" date="2011-10" db="EMBL/GenBank/DDBJ databases">
        <title>The Improved High-Quality Draft genome of Methanoplanus limicola DSM 2279.</title>
        <authorList>
            <consortium name="US DOE Joint Genome Institute (JGI-PGF)"/>
            <person name="Lucas S."/>
            <person name="Copeland A."/>
            <person name="Lapidus A."/>
            <person name="Glavina del Rio T."/>
            <person name="Dalin E."/>
            <person name="Tice H."/>
            <person name="Bruce D."/>
            <person name="Goodwin L."/>
            <person name="Pitluck S."/>
            <person name="Peters L."/>
            <person name="Mikhailova N."/>
            <person name="Lu M."/>
            <person name="Kyrpides N."/>
            <person name="Mavromatis K."/>
            <person name="Ivanova N."/>
            <person name="Markowitz V."/>
            <person name="Cheng J.-F."/>
            <person name="Hugenholtz P."/>
            <person name="Woyke T."/>
            <person name="Wu D."/>
            <person name="Wirth R."/>
            <person name="Brambilla E.-M."/>
            <person name="Klenk H.-P."/>
            <person name="Eisen J.A."/>
        </authorList>
    </citation>
    <scope>NUCLEOTIDE SEQUENCE [LARGE SCALE GENOMIC DNA]</scope>
    <source>
        <strain evidence="2 3">DSM 2279</strain>
    </source>
</reference>